<dbReference type="InterPro" id="IPR023210">
    <property type="entry name" value="NADP_OxRdtase_dom"/>
</dbReference>
<dbReference type="STRING" id="71717.A0A4Y7TQZ3"/>
<evidence type="ECO:0000259" key="3">
    <source>
        <dbReference type="Pfam" id="PF00248"/>
    </source>
</evidence>
<dbReference type="CDD" id="cd19077">
    <property type="entry name" value="AKR_AKR8A1-2"/>
    <property type="match status" value="1"/>
</dbReference>
<keyword evidence="1" id="KW-0560">Oxidoreductase</keyword>
<accession>A0A4Y7TQZ3</accession>
<proteinExistence type="predicted"/>
<dbReference type="Proteomes" id="UP000298030">
    <property type="component" value="Unassembled WGS sequence"/>
</dbReference>
<dbReference type="OrthoDB" id="37537at2759"/>
<dbReference type="GO" id="GO:0005737">
    <property type="term" value="C:cytoplasm"/>
    <property type="evidence" value="ECO:0007669"/>
    <property type="project" value="TreeGrafter"/>
</dbReference>
<feature type="domain" description="NADP-dependent oxidoreductase" evidence="3">
    <location>
        <begin position="102"/>
        <end position="349"/>
    </location>
</feature>
<dbReference type="InterPro" id="IPR036812">
    <property type="entry name" value="NAD(P)_OxRdtase_dom_sf"/>
</dbReference>
<name>A0A4Y7TQZ3_COPMI</name>
<dbReference type="SUPFAM" id="SSF51430">
    <property type="entry name" value="NAD(P)-linked oxidoreductase"/>
    <property type="match status" value="1"/>
</dbReference>
<dbReference type="Gene3D" id="3.20.20.100">
    <property type="entry name" value="NADP-dependent oxidoreductase domain"/>
    <property type="match status" value="1"/>
</dbReference>
<comment type="caution">
    <text evidence="4">The sequence shown here is derived from an EMBL/GenBank/DDBJ whole genome shotgun (WGS) entry which is preliminary data.</text>
</comment>
<keyword evidence="5" id="KW-1185">Reference proteome</keyword>
<dbReference type="PANTHER" id="PTHR43625:SF78">
    <property type="entry name" value="PYRIDOXAL REDUCTASE-RELATED"/>
    <property type="match status" value="1"/>
</dbReference>
<gene>
    <name evidence="4" type="ORF">FA13DRAFT_1786992</name>
</gene>
<dbReference type="InterPro" id="IPR050791">
    <property type="entry name" value="Aldo-Keto_reductase"/>
</dbReference>
<feature type="region of interest" description="Disordered" evidence="2">
    <location>
        <begin position="65"/>
        <end position="94"/>
    </location>
</feature>
<dbReference type="GO" id="GO:0016491">
    <property type="term" value="F:oxidoreductase activity"/>
    <property type="evidence" value="ECO:0007669"/>
    <property type="project" value="UniProtKB-KW"/>
</dbReference>
<dbReference type="PANTHER" id="PTHR43625">
    <property type="entry name" value="AFLATOXIN B1 ALDEHYDE REDUCTASE"/>
    <property type="match status" value="1"/>
</dbReference>
<dbReference type="AlphaFoldDB" id="A0A4Y7TQZ3"/>
<feature type="compositionally biased region" description="Polar residues" evidence="2">
    <location>
        <begin position="73"/>
        <end position="84"/>
    </location>
</feature>
<organism evidence="4 5">
    <name type="scientific">Coprinellus micaceus</name>
    <name type="common">Glistening ink-cap mushroom</name>
    <name type="synonym">Coprinus micaceus</name>
    <dbReference type="NCBI Taxonomy" id="71717"/>
    <lineage>
        <taxon>Eukaryota</taxon>
        <taxon>Fungi</taxon>
        <taxon>Dikarya</taxon>
        <taxon>Basidiomycota</taxon>
        <taxon>Agaricomycotina</taxon>
        <taxon>Agaricomycetes</taxon>
        <taxon>Agaricomycetidae</taxon>
        <taxon>Agaricales</taxon>
        <taxon>Agaricineae</taxon>
        <taxon>Psathyrellaceae</taxon>
        <taxon>Coprinellus</taxon>
    </lineage>
</organism>
<dbReference type="Pfam" id="PF00248">
    <property type="entry name" value="Aldo_ket_red"/>
    <property type="match status" value="1"/>
</dbReference>
<dbReference type="EMBL" id="QPFP01000005">
    <property type="protein sequence ID" value="TEB36603.1"/>
    <property type="molecule type" value="Genomic_DNA"/>
</dbReference>
<protein>
    <submittedName>
        <fullName evidence="4">Aldo/keto reductase</fullName>
    </submittedName>
</protein>
<reference evidence="4 5" key="1">
    <citation type="journal article" date="2019" name="Nat. Ecol. Evol.">
        <title>Megaphylogeny resolves global patterns of mushroom evolution.</title>
        <authorList>
            <person name="Varga T."/>
            <person name="Krizsan K."/>
            <person name="Foldi C."/>
            <person name="Dima B."/>
            <person name="Sanchez-Garcia M."/>
            <person name="Sanchez-Ramirez S."/>
            <person name="Szollosi G.J."/>
            <person name="Szarkandi J.G."/>
            <person name="Papp V."/>
            <person name="Albert L."/>
            <person name="Andreopoulos W."/>
            <person name="Angelini C."/>
            <person name="Antonin V."/>
            <person name="Barry K.W."/>
            <person name="Bougher N.L."/>
            <person name="Buchanan P."/>
            <person name="Buyck B."/>
            <person name="Bense V."/>
            <person name="Catcheside P."/>
            <person name="Chovatia M."/>
            <person name="Cooper J."/>
            <person name="Damon W."/>
            <person name="Desjardin D."/>
            <person name="Finy P."/>
            <person name="Geml J."/>
            <person name="Haridas S."/>
            <person name="Hughes K."/>
            <person name="Justo A."/>
            <person name="Karasinski D."/>
            <person name="Kautmanova I."/>
            <person name="Kiss B."/>
            <person name="Kocsube S."/>
            <person name="Kotiranta H."/>
            <person name="LaButti K.M."/>
            <person name="Lechner B.E."/>
            <person name="Liimatainen K."/>
            <person name="Lipzen A."/>
            <person name="Lukacs Z."/>
            <person name="Mihaltcheva S."/>
            <person name="Morgado L.N."/>
            <person name="Niskanen T."/>
            <person name="Noordeloos M.E."/>
            <person name="Ohm R.A."/>
            <person name="Ortiz-Santana B."/>
            <person name="Ovrebo C."/>
            <person name="Racz N."/>
            <person name="Riley R."/>
            <person name="Savchenko A."/>
            <person name="Shiryaev A."/>
            <person name="Soop K."/>
            <person name="Spirin V."/>
            <person name="Szebenyi C."/>
            <person name="Tomsovsky M."/>
            <person name="Tulloss R.E."/>
            <person name="Uehling J."/>
            <person name="Grigoriev I.V."/>
            <person name="Vagvolgyi C."/>
            <person name="Papp T."/>
            <person name="Martin F.M."/>
            <person name="Miettinen O."/>
            <person name="Hibbett D.S."/>
            <person name="Nagy L.G."/>
        </authorList>
    </citation>
    <scope>NUCLEOTIDE SEQUENCE [LARGE SCALE GENOMIC DNA]</scope>
    <source>
        <strain evidence="4 5">FP101781</strain>
    </source>
</reference>
<evidence type="ECO:0000256" key="1">
    <source>
        <dbReference type="ARBA" id="ARBA00023002"/>
    </source>
</evidence>
<evidence type="ECO:0000313" key="5">
    <source>
        <dbReference type="Proteomes" id="UP000298030"/>
    </source>
</evidence>
<evidence type="ECO:0000313" key="4">
    <source>
        <dbReference type="EMBL" id="TEB36603.1"/>
    </source>
</evidence>
<evidence type="ECO:0000256" key="2">
    <source>
        <dbReference type="SAM" id="MobiDB-lite"/>
    </source>
</evidence>
<sequence>MAVSPHFITLASVYTMVIASTKLADDTVARIAHGLMTMTWTPNPVPEEQCFESIKAGVDALPPGTKAILNAGEQDQPSRSSQNESRTKNAPGEFYGQDLGTANLELLSRFYGKYPDYAQKTFLSVKGGMTGWYSQPRRLNLRASVDNIQKILGPIKKIDLFEPARVDPKVAIEEQMGTLAQLVKEGKFKYIGLSECSAATLRRAHVVHPVAAVEIEISPWEYSDNQKAVIEAAKELGVSVFAYSPLGKGFLTGQIKSMADIPEGDMRHHLSRFKKDAFQHNLAIVDAITAVANRIGSTPGQLSIAWVASLGPHVIPLPGSSKANRTLENLEAGDLKLSQADLAEVNAVLDSHEVKGDRHFGVSDQELNLWG</sequence>